<dbReference type="AlphaFoldDB" id="A0A0F9QZ13"/>
<protein>
    <submittedName>
        <fullName evidence="1">Uncharacterized protein</fullName>
    </submittedName>
</protein>
<evidence type="ECO:0000313" key="1">
    <source>
        <dbReference type="EMBL" id="KKN49580.1"/>
    </source>
</evidence>
<organism evidence="1">
    <name type="scientific">marine sediment metagenome</name>
    <dbReference type="NCBI Taxonomy" id="412755"/>
    <lineage>
        <taxon>unclassified sequences</taxon>
        <taxon>metagenomes</taxon>
        <taxon>ecological metagenomes</taxon>
    </lineage>
</organism>
<gene>
    <name evidence="1" type="ORF">LCGC14_0641450</name>
</gene>
<dbReference type="EMBL" id="LAZR01001162">
    <property type="protein sequence ID" value="KKN49580.1"/>
    <property type="molecule type" value="Genomic_DNA"/>
</dbReference>
<name>A0A0F9QZ13_9ZZZZ</name>
<proteinExistence type="predicted"/>
<comment type="caution">
    <text evidence="1">The sequence shown here is derived from an EMBL/GenBank/DDBJ whole genome shotgun (WGS) entry which is preliminary data.</text>
</comment>
<sequence>MFSNVKSYKNTTISSDKSQAQIMKLLREKDIQDTRFTNISYETAVRAGMKMHEDTCAIMLEFFKPITLSDGVGGTIPVRIIIPNIPADEKKKNQAYRIFYWYLKTKFEAIETGLIEFEQEFMPHIALGKSGGVGTVWNQFKNKILPRILKGEVSDISLLEAPKKKKDDNEN</sequence>
<accession>A0A0F9QZ13</accession>
<reference evidence="1" key="1">
    <citation type="journal article" date="2015" name="Nature">
        <title>Complex archaea that bridge the gap between prokaryotes and eukaryotes.</title>
        <authorList>
            <person name="Spang A."/>
            <person name="Saw J.H."/>
            <person name="Jorgensen S.L."/>
            <person name="Zaremba-Niedzwiedzka K."/>
            <person name="Martijn J."/>
            <person name="Lind A.E."/>
            <person name="van Eijk R."/>
            <person name="Schleper C."/>
            <person name="Guy L."/>
            <person name="Ettema T.J."/>
        </authorList>
    </citation>
    <scope>NUCLEOTIDE SEQUENCE</scope>
</reference>